<sequence length="53" mass="5908">MIAILIDSGTSRQAFLGYKKYQENQKYKGSASKKRAATRRFANLLNAAKEVNG</sequence>
<accession>A0A8J6TN12</accession>
<proteinExistence type="predicted"/>
<name>A0A8J6TN12_9BACT</name>
<evidence type="ECO:0000313" key="1">
    <source>
        <dbReference type="EMBL" id="MBC8362228.1"/>
    </source>
</evidence>
<evidence type="ECO:0000313" key="2">
    <source>
        <dbReference type="Proteomes" id="UP000603434"/>
    </source>
</evidence>
<gene>
    <name evidence="1" type="ORF">H8E23_12615</name>
</gene>
<dbReference type="EMBL" id="JACNJH010000177">
    <property type="protein sequence ID" value="MBC8362228.1"/>
    <property type="molecule type" value="Genomic_DNA"/>
</dbReference>
<dbReference type="AlphaFoldDB" id="A0A8J6TN12"/>
<dbReference type="Proteomes" id="UP000603434">
    <property type="component" value="Unassembled WGS sequence"/>
</dbReference>
<comment type="caution">
    <text evidence="1">The sequence shown here is derived from an EMBL/GenBank/DDBJ whole genome shotgun (WGS) entry which is preliminary data.</text>
</comment>
<organism evidence="1 2">
    <name type="scientific">Candidatus Desulfatibia profunda</name>
    <dbReference type="NCBI Taxonomy" id="2841695"/>
    <lineage>
        <taxon>Bacteria</taxon>
        <taxon>Pseudomonadati</taxon>
        <taxon>Thermodesulfobacteriota</taxon>
        <taxon>Desulfobacteria</taxon>
        <taxon>Desulfobacterales</taxon>
        <taxon>Desulfobacterales incertae sedis</taxon>
        <taxon>Candidatus Desulfatibia</taxon>
    </lineage>
</organism>
<protein>
    <submittedName>
        <fullName evidence="1">Uncharacterized protein</fullName>
    </submittedName>
</protein>
<reference evidence="1 2" key="1">
    <citation type="submission" date="2020-08" db="EMBL/GenBank/DDBJ databases">
        <title>Bridging the membrane lipid divide: bacteria of the FCB group superphylum have the potential to synthesize archaeal ether lipids.</title>
        <authorList>
            <person name="Villanueva L."/>
            <person name="Von Meijenfeldt F.A.B."/>
            <person name="Westbye A.B."/>
            <person name="Yadav S."/>
            <person name="Hopmans E.C."/>
            <person name="Dutilh B.E."/>
            <person name="Sinninghe Damste J.S."/>
        </authorList>
    </citation>
    <scope>NUCLEOTIDE SEQUENCE [LARGE SCALE GENOMIC DNA]</scope>
    <source>
        <strain evidence="1">NIOZ-UU30</strain>
    </source>
</reference>